<comment type="caution">
    <text evidence="2">The sequence shown here is derived from an EMBL/GenBank/DDBJ whole genome shotgun (WGS) entry which is preliminary data.</text>
</comment>
<name>A0A7X1B7D2_9BACT</name>
<organism evidence="2 3">
    <name type="scientific">Pelagicoccus albus</name>
    <dbReference type="NCBI Taxonomy" id="415222"/>
    <lineage>
        <taxon>Bacteria</taxon>
        <taxon>Pseudomonadati</taxon>
        <taxon>Verrucomicrobiota</taxon>
        <taxon>Opitutia</taxon>
        <taxon>Puniceicoccales</taxon>
        <taxon>Pelagicoccaceae</taxon>
        <taxon>Pelagicoccus</taxon>
    </lineage>
</organism>
<gene>
    <name evidence="2" type="ORF">H5P27_12615</name>
</gene>
<proteinExistence type="predicted"/>
<evidence type="ECO:0000313" key="3">
    <source>
        <dbReference type="Proteomes" id="UP000526501"/>
    </source>
</evidence>
<accession>A0A7X1B7D2</accession>
<dbReference type="Proteomes" id="UP000526501">
    <property type="component" value="Unassembled WGS sequence"/>
</dbReference>
<dbReference type="RefSeq" id="WP_185660757.1">
    <property type="nucleotide sequence ID" value="NZ_CAWPOO010000012.1"/>
</dbReference>
<sequence length="157" mass="18405">MNRLLLMAALAIACVCTARDFEPDEEEISNHRRELFALARDYIVETFNLDLTDECHFNPVRFNSNGVWGNFDARIKELGADRFEVEGWVSAKGHDRNRLRWKVHIRYGMSDPEAWRYHKIGEDLTVKPTILGWKLGDYNSVSYKAEYDPQFSIKTFR</sequence>
<feature type="chain" id="PRO_5031532850" evidence="1">
    <location>
        <begin position="19"/>
        <end position="157"/>
    </location>
</feature>
<reference evidence="2 3" key="1">
    <citation type="submission" date="2020-07" db="EMBL/GenBank/DDBJ databases">
        <authorList>
            <person name="Feng X."/>
        </authorList>
    </citation>
    <scope>NUCLEOTIDE SEQUENCE [LARGE SCALE GENOMIC DNA]</scope>
    <source>
        <strain evidence="2 3">JCM23202</strain>
    </source>
</reference>
<evidence type="ECO:0000313" key="2">
    <source>
        <dbReference type="EMBL" id="MBC2606887.1"/>
    </source>
</evidence>
<dbReference type="AlphaFoldDB" id="A0A7X1B7D2"/>
<feature type="signal peptide" evidence="1">
    <location>
        <begin position="1"/>
        <end position="18"/>
    </location>
</feature>
<keyword evidence="3" id="KW-1185">Reference proteome</keyword>
<dbReference type="EMBL" id="JACHVC010000012">
    <property type="protein sequence ID" value="MBC2606887.1"/>
    <property type="molecule type" value="Genomic_DNA"/>
</dbReference>
<evidence type="ECO:0000256" key="1">
    <source>
        <dbReference type="SAM" id="SignalP"/>
    </source>
</evidence>
<keyword evidence="1" id="KW-0732">Signal</keyword>
<protein>
    <submittedName>
        <fullName evidence="2">Uncharacterized protein</fullName>
    </submittedName>
</protein>